<reference evidence="8" key="1">
    <citation type="journal article" date="2019" name="Int. J. Syst. Evol. Microbiol.">
        <title>The Global Catalogue of Microorganisms (GCM) 10K type strain sequencing project: providing services to taxonomists for standard genome sequencing and annotation.</title>
        <authorList>
            <consortium name="The Broad Institute Genomics Platform"/>
            <consortium name="The Broad Institute Genome Sequencing Center for Infectious Disease"/>
            <person name="Wu L."/>
            <person name="Ma J."/>
        </authorList>
    </citation>
    <scope>NUCLEOTIDE SEQUENCE [LARGE SCALE GENOMIC DNA]</scope>
    <source>
        <strain evidence="8">JCM 17458</strain>
    </source>
</reference>
<keyword evidence="4" id="KW-0456">Lyase</keyword>
<keyword evidence="3" id="KW-0663">Pyridoxal phosphate</keyword>
<evidence type="ECO:0000259" key="6">
    <source>
        <dbReference type="Pfam" id="PF00155"/>
    </source>
</evidence>
<keyword evidence="8" id="KW-1185">Reference proteome</keyword>
<evidence type="ECO:0000256" key="1">
    <source>
        <dbReference type="ARBA" id="ARBA00001933"/>
    </source>
</evidence>
<comment type="similarity">
    <text evidence="5">Belongs to the class-II pyridoxal-phosphate-dependent aminotransferase family. MalY/PatB cystathionine beta-lyase subfamily.</text>
</comment>
<keyword evidence="7" id="KW-0808">Transferase</keyword>
<evidence type="ECO:0000256" key="4">
    <source>
        <dbReference type="ARBA" id="ARBA00023239"/>
    </source>
</evidence>
<dbReference type="InterPro" id="IPR051798">
    <property type="entry name" value="Class-II_PLP-Dep_Aminotrans"/>
</dbReference>
<dbReference type="CDD" id="cd00609">
    <property type="entry name" value="AAT_like"/>
    <property type="match status" value="1"/>
</dbReference>
<feature type="domain" description="Aminotransferase class I/classII large" evidence="6">
    <location>
        <begin position="34"/>
        <end position="374"/>
    </location>
</feature>
<evidence type="ECO:0000256" key="3">
    <source>
        <dbReference type="ARBA" id="ARBA00022898"/>
    </source>
</evidence>
<dbReference type="InterPro" id="IPR015422">
    <property type="entry name" value="PyrdxlP-dep_Trfase_small"/>
</dbReference>
<dbReference type="SUPFAM" id="SSF53383">
    <property type="entry name" value="PLP-dependent transferases"/>
    <property type="match status" value="1"/>
</dbReference>
<comment type="caution">
    <text evidence="7">The sequence shown here is derived from an EMBL/GenBank/DDBJ whole genome shotgun (WGS) entry which is preliminary data.</text>
</comment>
<dbReference type="PANTHER" id="PTHR43525">
    <property type="entry name" value="PROTEIN MALY"/>
    <property type="match status" value="1"/>
</dbReference>
<sequence length="382" mass="41487">MTIPEYSAEELRARGSLKWTTYPDTLGAFIAEADFGTAPAVHRALAELQQAELFTYAPPAMTRDMAAATAEFCARRFGWEVPPAQVAAVPDVITAFAATIDIFTEPGAPVVLPTPAYMPFFRVAPLHGREVREVPMLRTDSGWEIDFDAVDAAMTPGALLVVCNPHNPIGKVYTGQELEHISELVERHSGRVFADEIHAPLVYEAGSHIPYASVSEAAARHAITSTSASKAFNIPGLKCAQIIFSNAADLARYREFGEFVSHSTAVPGIVANTAAYRDGDAWLAEQIAYLDDNRRLLGDLLAQHLPEAKWVMPQGTYISWIDLRDCQLPQGPAEFFREQAGVVLTDGRECGQVGAGHVRLNFATPRPILAEIVERMGTALGG</sequence>
<evidence type="ECO:0000313" key="8">
    <source>
        <dbReference type="Proteomes" id="UP001501586"/>
    </source>
</evidence>
<proteinExistence type="inferred from homology"/>
<keyword evidence="7" id="KW-0032">Aminotransferase</keyword>
<dbReference type="EMBL" id="BAABAZ010000006">
    <property type="protein sequence ID" value="GAA4284790.1"/>
    <property type="molecule type" value="Genomic_DNA"/>
</dbReference>
<protein>
    <recommendedName>
        <fullName evidence="2">cysteine-S-conjugate beta-lyase</fullName>
        <ecNumber evidence="2">4.4.1.13</ecNumber>
    </recommendedName>
</protein>
<dbReference type="GO" id="GO:0008483">
    <property type="term" value="F:transaminase activity"/>
    <property type="evidence" value="ECO:0007669"/>
    <property type="project" value="UniProtKB-KW"/>
</dbReference>
<dbReference type="InterPro" id="IPR015424">
    <property type="entry name" value="PyrdxlP-dep_Trfase"/>
</dbReference>
<evidence type="ECO:0000256" key="2">
    <source>
        <dbReference type="ARBA" id="ARBA00012224"/>
    </source>
</evidence>
<comment type="cofactor">
    <cofactor evidence="1">
        <name>pyridoxal 5'-phosphate</name>
        <dbReference type="ChEBI" id="CHEBI:597326"/>
    </cofactor>
</comment>
<dbReference type="Gene3D" id="3.40.640.10">
    <property type="entry name" value="Type I PLP-dependent aspartate aminotransferase-like (Major domain)"/>
    <property type="match status" value="1"/>
</dbReference>
<accession>A0ABP8ELP8</accession>
<dbReference type="InterPro" id="IPR015421">
    <property type="entry name" value="PyrdxlP-dep_Trfase_major"/>
</dbReference>
<dbReference type="PANTHER" id="PTHR43525:SF2">
    <property type="entry name" value="CYSTATHIONINE BETA-LYASE-RELATED"/>
    <property type="match status" value="1"/>
</dbReference>
<dbReference type="InterPro" id="IPR004839">
    <property type="entry name" value="Aminotransferase_I/II_large"/>
</dbReference>
<dbReference type="EC" id="4.4.1.13" evidence="2"/>
<dbReference type="RefSeq" id="WP_236862764.1">
    <property type="nucleotide sequence ID" value="NZ_BAABAZ010000006.1"/>
</dbReference>
<dbReference type="Gene3D" id="3.90.1150.10">
    <property type="entry name" value="Aspartate Aminotransferase, domain 1"/>
    <property type="match status" value="1"/>
</dbReference>
<dbReference type="Pfam" id="PF00155">
    <property type="entry name" value="Aminotran_1_2"/>
    <property type="match status" value="1"/>
</dbReference>
<organism evidence="7 8">
    <name type="scientific">Brevibacterium daeguense</name>
    <dbReference type="NCBI Taxonomy" id="909936"/>
    <lineage>
        <taxon>Bacteria</taxon>
        <taxon>Bacillati</taxon>
        <taxon>Actinomycetota</taxon>
        <taxon>Actinomycetes</taxon>
        <taxon>Micrococcales</taxon>
        <taxon>Brevibacteriaceae</taxon>
        <taxon>Brevibacterium</taxon>
    </lineage>
</organism>
<name>A0ABP8ELP8_9MICO</name>
<dbReference type="Proteomes" id="UP001501586">
    <property type="component" value="Unassembled WGS sequence"/>
</dbReference>
<gene>
    <name evidence="7" type="ORF">GCM10022261_23210</name>
</gene>
<evidence type="ECO:0000256" key="5">
    <source>
        <dbReference type="ARBA" id="ARBA00037974"/>
    </source>
</evidence>
<evidence type="ECO:0000313" key="7">
    <source>
        <dbReference type="EMBL" id="GAA4284790.1"/>
    </source>
</evidence>